<sequence length="69" mass="7764">MGIKLKTSLFSSFLATCIIIIGLSTGVTSCKSNDSGSTIYVVKPKTRKKLYDSKKHKRKKRTKRVKMIN</sequence>
<evidence type="ECO:0008006" key="4">
    <source>
        <dbReference type="Google" id="ProtNLM"/>
    </source>
</evidence>
<dbReference type="AlphaFoldDB" id="A0A848J1N0"/>
<comment type="caution">
    <text evidence="2">The sequence shown here is derived from an EMBL/GenBank/DDBJ whole genome shotgun (WGS) entry which is preliminary data.</text>
</comment>
<proteinExistence type="predicted"/>
<dbReference type="RefSeq" id="WP_169684834.1">
    <property type="nucleotide sequence ID" value="NZ_JABBNU010000013.1"/>
</dbReference>
<gene>
    <name evidence="2" type="ORF">HH304_18805</name>
</gene>
<evidence type="ECO:0000313" key="2">
    <source>
        <dbReference type="EMBL" id="NMM50467.1"/>
    </source>
</evidence>
<feature type="region of interest" description="Disordered" evidence="1">
    <location>
        <begin position="50"/>
        <end position="69"/>
    </location>
</feature>
<evidence type="ECO:0000256" key="1">
    <source>
        <dbReference type="SAM" id="MobiDB-lite"/>
    </source>
</evidence>
<organism evidence="2 3">
    <name type="scientific">Marinigracilibium pacificum</name>
    <dbReference type="NCBI Taxonomy" id="2729599"/>
    <lineage>
        <taxon>Bacteria</taxon>
        <taxon>Pseudomonadati</taxon>
        <taxon>Bacteroidota</taxon>
        <taxon>Cytophagia</taxon>
        <taxon>Cytophagales</taxon>
        <taxon>Flammeovirgaceae</taxon>
        <taxon>Marinigracilibium</taxon>
    </lineage>
</organism>
<dbReference type="Proteomes" id="UP000559010">
    <property type="component" value="Unassembled WGS sequence"/>
</dbReference>
<reference evidence="2 3" key="1">
    <citation type="submission" date="2020-04" db="EMBL/GenBank/DDBJ databases">
        <title>Flammeovirgaceae bacterium KN852 isolated from deep sea.</title>
        <authorList>
            <person name="Zhang D.-C."/>
        </authorList>
    </citation>
    <scope>NUCLEOTIDE SEQUENCE [LARGE SCALE GENOMIC DNA]</scope>
    <source>
        <strain evidence="2 3">KN852</strain>
    </source>
</reference>
<keyword evidence="3" id="KW-1185">Reference proteome</keyword>
<name>A0A848J1N0_9BACT</name>
<evidence type="ECO:0000313" key="3">
    <source>
        <dbReference type="Proteomes" id="UP000559010"/>
    </source>
</evidence>
<protein>
    <recommendedName>
        <fullName evidence="4">Lipoprotein</fullName>
    </recommendedName>
</protein>
<accession>A0A848J1N0</accession>
<dbReference type="PROSITE" id="PS51257">
    <property type="entry name" value="PROKAR_LIPOPROTEIN"/>
    <property type="match status" value="1"/>
</dbReference>
<dbReference type="EMBL" id="JABBNU010000013">
    <property type="protein sequence ID" value="NMM50467.1"/>
    <property type="molecule type" value="Genomic_DNA"/>
</dbReference>